<evidence type="ECO:0000256" key="4">
    <source>
        <dbReference type="ARBA" id="ARBA00022452"/>
    </source>
</evidence>
<evidence type="ECO:0000256" key="2">
    <source>
        <dbReference type="ARBA" id="ARBA00007613"/>
    </source>
</evidence>
<accession>A0A8X8GX92</accession>
<evidence type="ECO:0000256" key="3">
    <source>
        <dbReference type="ARBA" id="ARBA00022448"/>
    </source>
</evidence>
<keyword evidence="10" id="KW-1185">Reference proteome</keyword>
<evidence type="ECO:0000256" key="5">
    <source>
        <dbReference type="ARBA" id="ARBA00022692"/>
    </source>
</evidence>
<name>A0A8X8GX92_9RHOB</name>
<dbReference type="InterPro" id="IPR003423">
    <property type="entry name" value="OMP_efflux"/>
</dbReference>
<dbReference type="EMBL" id="WHUT02000001">
    <property type="protein sequence ID" value="NUB43136.1"/>
    <property type="molecule type" value="Genomic_DNA"/>
</dbReference>
<evidence type="ECO:0000313" key="10">
    <source>
        <dbReference type="Proteomes" id="UP000484076"/>
    </source>
</evidence>
<comment type="caution">
    <text evidence="9">The sequence shown here is derived from an EMBL/GenBank/DDBJ whole genome shotgun (WGS) entry which is preliminary data.</text>
</comment>
<evidence type="ECO:0000313" key="9">
    <source>
        <dbReference type="EMBL" id="NUB43136.1"/>
    </source>
</evidence>
<dbReference type="Proteomes" id="UP000484076">
    <property type="component" value="Unassembled WGS sequence"/>
</dbReference>
<dbReference type="SUPFAM" id="SSF56954">
    <property type="entry name" value="Outer membrane efflux proteins (OEP)"/>
    <property type="match status" value="1"/>
</dbReference>
<keyword evidence="8" id="KW-0732">Signal</keyword>
<dbReference type="NCBIfam" id="TIGR01844">
    <property type="entry name" value="type_I_sec_TolC"/>
    <property type="match status" value="1"/>
</dbReference>
<dbReference type="Pfam" id="PF02321">
    <property type="entry name" value="OEP"/>
    <property type="match status" value="2"/>
</dbReference>
<comment type="similarity">
    <text evidence="2">Belongs to the outer membrane factor (OMF) (TC 1.B.17) family.</text>
</comment>
<keyword evidence="3" id="KW-0813">Transport</keyword>
<protein>
    <submittedName>
        <fullName evidence="9">TolC family outer membrane protein</fullName>
    </submittedName>
</protein>
<keyword evidence="6" id="KW-0472">Membrane</keyword>
<dbReference type="GO" id="GO:0015562">
    <property type="term" value="F:efflux transmembrane transporter activity"/>
    <property type="evidence" value="ECO:0007669"/>
    <property type="project" value="InterPro"/>
</dbReference>
<dbReference type="PANTHER" id="PTHR30026">
    <property type="entry name" value="OUTER MEMBRANE PROTEIN TOLC"/>
    <property type="match status" value="1"/>
</dbReference>
<feature type="chain" id="PRO_5036497361" evidence="8">
    <location>
        <begin position="25"/>
        <end position="461"/>
    </location>
</feature>
<evidence type="ECO:0000256" key="7">
    <source>
        <dbReference type="ARBA" id="ARBA00023237"/>
    </source>
</evidence>
<keyword evidence="7" id="KW-0998">Cell outer membrane</keyword>
<sequence>MRGVRMFAAAAASVLALASAPAVSAETLADALIAAYKNSNLLEQNRALLRATDEDVAVAVAALRPVIAFTADAEYAVANSNAVLGGRTRSESLSSSLGLTAQMTVYDFGRNALALEAAKETVLATREALVALEQDVLLLAVSAYVDVRLAQDIVALRQNNVRLIEQELRAARDRFEVGEVTRTDVAIAEAALAAARAGLTSAQGDLTIARESYKAATGAYPGALAAPPAAPATARSLDEARAVALRTHPDIRQAQRNVTVAELNVARGKAAMRPSLTARAGVSLNDDGTDRSSLSLSLGQTIYAGGELSAVYRQALASRDAQRASLQQAGVTVAQGVGNAWSNVDVARASIAANDEQVRASQTAYEGVREEATLGARTTLDVLDAEQDLLDARFARASAQATLYVGTYQVLSSMGLLTVDHLKLGIPTYDAAAYYNAVKNAPATSSQGKKLDRVLQAIGGN</sequence>
<dbReference type="GO" id="GO:1990281">
    <property type="term" value="C:efflux pump complex"/>
    <property type="evidence" value="ECO:0007669"/>
    <property type="project" value="TreeGrafter"/>
</dbReference>
<dbReference type="GO" id="GO:0009279">
    <property type="term" value="C:cell outer membrane"/>
    <property type="evidence" value="ECO:0007669"/>
    <property type="project" value="UniProtKB-SubCell"/>
</dbReference>
<dbReference type="RefSeq" id="WP_152823809.1">
    <property type="nucleotide sequence ID" value="NZ_WHUT02000001.1"/>
</dbReference>
<dbReference type="GO" id="GO:0015288">
    <property type="term" value="F:porin activity"/>
    <property type="evidence" value="ECO:0007669"/>
    <property type="project" value="TreeGrafter"/>
</dbReference>
<organism evidence="9 10">
    <name type="scientific">Fertoeibacter niger</name>
    <dbReference type="NCBI Taxonomy" id="2656921"/>
    <lineage>
        <taxon>Bacteria</taxon>
        <taxon>Pseudomonadati</taxon>
        <taxon>Pseudomonadota</taxon>
        <taxon>Alphaproteobacteria</taxon>
        <taxon>Rhodobacterales</taxon>
        <taxon>Paracoccaceae</taxon>
        <taxon>Fertoeibacter</taxon>
    </lineage>
</organism>
<dbReference type="Gene3D" id="1.20.1600.10">
    <property type="entry name" value="Outer membrane efflux proteins (OEP)"/>
    <property type="match status" value="1"/>
</dbReference>
<feature type="signal peptide" evidence="8">
    <location>
        <begin position="1"/>
        <end position="24"/>
    </location>
</feature>
<reference evidence="9" key="1">
    <citation type="submission" date="2020-05" db="EMBL/GenBank/DDBJ databases">
        <title>Fertoebacter nigrum gen. nov., sp. nov., a new member of the family Rhodobacteraceae.</title>
        <authorList>
            <person name="Szuroczki S."/>
            <person name="Abbaszade G."/>
            <person name="Buni D."/>
            <person name="Schumann P."/>
            <person name="Toth E."/>
        </authorList>
    </citation>
    <scope>NUCLEOTIDE SEQUENCE</scope>
    <source>
        <strain evidence="9">RG-N-1a</strain>
    </source>
</reference>
<keyword evidence="4" id="KW-1134">Transmembrane beta strand</keyword>
<dbReference type="AlphaFoldDB" id="A0A8X8GX92"/>
<dbReference type="InterPro" id="IPR051906">
    <property type="entry name" value="TolC-like"/>
</dbReference>
<dbReference type="PANTHER" id="PTHR30026:SF22">
    <property type="entry name" value="OUTER MEMBRANE EFFLUX PROTEIN"/>
    <property type="match status" value="1"/>
</dbReference>
<evidence type="ECO:0000256" key="8">
    <source>
        <dbReference type="SAM" id="SignalP"/>
    </source>
</evidence>
<keyword evidence="5" id="KW-0812">Transmembrane</keyword>
<dbReference type="InterPro" id="IPR010130">
    <property type="entry name" value="T1SS_OMP_TolC"/>
</dbReference>
<comment type="subcellular location">
    <subcellularLocation>
        <location evidence="1">Cell outer membrane</location>
    </subcellularLocation>
</comment>
<gene>
    <name evidence="9" type="ORF">GEU84_001965</name>
</gene>
<evidence type="ECO:0000256" key="1">
    <source>
        <dbReference type="ARBA" id="ARBA00004442"/>
    </source>
</evidence>
<evidence type="ECO:0000256" key="6">
    <source>
        <dbReference type="ARBA" id="ARBA00023136"/>
    </source>
</evidence>
<proteinExistence type="inferred from homology"/>